<dbReference type="EMBL" id="JABEVY010000505">
    <property type="protein sequence ID" value="KAF5230800.1"/>
    <property type="molecule type" value="Genomic_DNA"/>
</dbReference>
<dbReference type="Pfam" id="PF15288">
    <property type="entry name" value="zf-CCHC_6"/>
    <property type="match status" value="1"/>
</dbReference>
<evidence type="ECO:0000259" key="3">
    <source>
        <dbReference type="Pfam" id="PF15288"/>
    </source>
</evidence>
<evidence type="ECO:0000256" key="1">
    <source>
        <dbReference type="SAM" id="MobiDB-lite"/>
    </source>
</evidence>
<accession>A0A8H4YMU0</accession>
<feature type="compositionally biased region" description="Basic and acidic residues" evidence="1">
    <location>
        <begin position="742"/>
        <end position="760"/>
    </location>
</feature>
<dbReference type="Pfam" id="PF10551">
    <property type="entry name" value="MULE"/>
    <property type="match status" value="1"/>
</dbReference>
<keyword evidence="5" id="KW-1185">Reference proteome</keyword>
<evidence type="ECO:0000313" key="4">
    <source>
        <dbReference type="EMBL" id="KAF5230800.1"/>
    </source>
</evidence>
<feature type="region of interest" description="Disordered" evidence="1">
    <location>
        <begin position="738"/>
        <end position="773"/>
    </location>
</feature>
<dbReference type="InterPro" id="IPR041670">
    <property type="entry name" value="Znf-CCHC_6"/>
</dbReference>
<dbReference type="Proteomes" id="UP000573603">
    <property type="component" value="Unassembled WGS sequence"/>
</dbReference>
<comment type="caution">
    <text evidence="4">The sequence shown here is derived from an EMBL/GenBank/DDBJ whole genome shotgun (WGS) entry which is preliminary data.</text>
</comment>
<name>A0A8H4YMU0_9HYPO</name>
<dbReference type="InterPro" id="IPR052579">
    <property type="entry name" value="Zinc_finger_SWIM"/>
</dbReference>
<evidence type="ECO:0000313" key="5">
    <source>
        <dbReference type="Proteomes" id="UP000573603"/>
    </source>
</evidence>
<feature type="domain" description="Zinc knuckle" evidence="3">
    <location>
        <begin position="598"/>
        <end position="614"/>
    </location>
</feature>
<feature type="domain" description="MULE transposase" evidence="2">
    <location>
        <begin position="227"/>
        <end position="325"/>
    </location>
</feature>
<sequence length="793" mass="91772">METSTPSVSFPTDAMPPERSYNSLEALRIDINAWAAPRGYAFSVLRSRTYNGRKDIVFTCDRGRRPASEGSGMQERARRCIGCPFSLNAKEDARGSFFVKHRPNQKYHKHNHLPSFSAVAHPAHRRISREDEIQIRNMSRAGIQPKNIRYYLHTTTQPLLIQHDVWNAVAKGKRDLAKGQSNIAALASELNTQGFWNKICTDADGRVTAVIFIYRKSLDYVKSYPEVMLLDYTYKTNKYKMPLLDIVGVDALKRTFCIAFAFLNGEDEDDFGWALSRLRGIYDANGITSPGVILTDRCLACINALGFNDCFPGSYVMLCNWHITNAVTVNCKPSFFRDNGDSGNAERWKEFLDFWNDIVRSPTQDIYEERLKKFKVKYVSTHLDEVGYCIDNWLTLYKERFVKAWIDQYPHFDIKVTSRAEGIHRLIKSHMNHSLIDLFENYKIIKQVLVNQYAELEAAQSRQSASNPSIRASRVIFGTIRGWVSHEALLLIEKQLERLKGQEELPPCTGAFTRTMCLPCAHTIQPYLQEKLHIELSQIHSHWHLRRPGQPTVIIEPRYRFDSADVKSSLPPSSTQREPLLVEAVNESLQPKVKRPPKCSACGVIGHTMKSKSCLLRLEKYRKELEEMDAADAANEAALRLLKTPSPQPAPEPQPLPYGDPQAIYLQYQHNRNEWYSTLPQGVRGTDERYRRATGLPLVYEEARYKQALGWREMGRYCVGRGTRRPWTTEEMNAWIDNEKEEEQRDNEQGDEDFYRDQRNPTHQVHLRRRQGRIYEDQQNRQRLYEQRLNPQR</sequence>
<dbReference type="PANTHER" id="PTHR31569:SF4">
    <property type="entry name" value="SWIM-TYPE DOMAIN-CONTAINING PROTEIN"/>
    <property type="match status" value="1"/>
</dbReference>
<reference evidence="4 5" key="1">
    <citation type="journal article" date="2020" name="BMC Genomics">
        <title>Correction to: Identification and distribution of gene clusters required for synthesis of sphingolipid metabolism inhibitors in diverse species of the filamentous fungus Fusarium.</title>
        <authorList>
            <person name="Kim H.S."/>
            <person name="Lohmar J.M."/>
            <person name="Busman M."/>
            <person name="Brown D.W."/>
            <person name="Naumann T.A."/>
            <person name="Divon H.H."/>
            <person name="Lysoe E."/>
            <person name="Uhlig S."/>
            <person name="Proctor R.H."/>
        </authorList>
    </citation>
    <scope>NUCLEOTIDE SEQUENCE [LARGE SCALE GENOMIC DNA]</scope>
    <source>
        <strain evidence="4 5">NRRL 25214</strain>
    </source>
</reference>
<organism evidence="4 5">
    <name type="scientific">Fusarium anthophilum</name>
    <dbReference type="NCBI Taxonomy" id="48485"/>
    <lineage>
        <taxon>Eukaryota</taxon>
        <taxon>Fungi</taxon>
        <taxon>Dikarya</taxon>
        <taxon>Ascomycota</taxon>
        <taxon>Pezizomycotina</taxon>
        <taxon>Sordariomycetes</taxon>
        <taxon>Hypocreomycetidae</taxon>
        <taxon>Hypocreales</taxon>
        <taxon>Nectriaceae</taxon>
        <taxon>Fusarium</taxon>
        <taxon>Fusarium fujikuroi species complex</taxon>
    </lineage>
</organism>
<protein>
    <recommendedName>
        <fullName evidence="6">MULE transposase domain-containing protein</fullName>
    </recommendedName>
</protein>
<evidence type="ECO:0008006" key="6">
    <source>
        <dbReference type="Google" id="ProtNLM"/>
    </source>
</evidence>
<proteinExistence type="predicted"/>
<dbReference type="PANTHER" id="PTHR31569">
    <property type="entry name" value="SWIM-TYPE DOMAIN-CONTAINING PROTEIN"/>
    <property type="match status" value="1"/>
</dbReference>
<dbReference type="InterPro" id="IPR018289">
    <property type="entry name" value="MULE_transposase_dom"/>
</dbReference>
<evidence type="ECO:0000259" key="2">
    <source>
        <dbReference type="Pfam" id="PF10551"/>
    </source>
</evidence>
<dbReference type="AlphaFoldDB" id="A0A8H4YMU0"/>
<gene>
    <name evidence="4" type="ORF">FANTH_13693</name>
</gene>